<sequence>MHYGSSVSSYFTPFVRFSRSRLLTSRYVSATLTSLFLTASALAQQLTAPDTATKTTARPLTSRAVPPTLLLLA</sequence>
<reference evidence="2" key="1">
    <citation type="submission" date="2022-04" db="EMBL/GenBank/DDBJ databases">
        <title>Hymenobacter sp. isolated from the air.</title>
        <authorList>
            <person name="Won M."/>
            <person name="Lee C.-M."/>
            <person name="Woen H.-Y."/>
            <person name="Kwon S.-W."/>
        </authorList>
    </citation>
    <scope>NUCLEOTIDE SEQUENCE</scope>
    <source>
        <strain evidence="2">5420S-77</strain>
    </source>
</reference>
<protein>
    <submittedName>
        <fullName evidence="2">Uncharacterized protein</fullName>
    </submittedName>
</protein>
<evidence type="ECO:0000313" key="2">
    <source>
        <dbReference type="EMBL" id="UOQ67814.1"/>
    </source>
</evidence>
<feature type="signal peptide" evidence="1">
    <location>
        <begin position="1"/>
        <end position="43"/>
    </location>
</feature>
<gene>
    <name evidence="2" type="ORF">MUN86_08140</name>
</gene>
<keyword evidence="3" id="KW-1185">Reference proteome</keyword>
<dbReference type="EMBL" id="CP095061">
    <property type="protein sequence ID" value="UOQ67814.1"/>
    <property type="molecule type" value="Genomic_DNA"/>
</dbReference>
<name>A0ABY4GA84_9BACT</name>
<keyword evidence="1" id="KW-0732">Signal</keyword>
<dbReference type="RefSeq" id="WP_245123960.1">
    <property type="nucleotide sequence ID" value="NZ_CP095061.1"/>
</dbReference>
<accession>A0ABY4GA84</accession>
<feature type="chain" id="PRO_5045621663" evidence="1">
    <location>
        <begin position="44"/>
        <end position="73"/>
    </location>
</feature>
<evidence type="ECO:0000313" key="3">
    <source>
        <dbReference type="Proteomes" id="UP000830401"/>
    </source>
</evidence>
<organism evidence="2 3">
    <name type="scientific">Hymenobacter volaticus</name>
    <dbReference type="NCBI Taxonomy" id="2932254"/>
    <lineage>
        <taxon>Bacteria</taxon>
        <taxon>Pseudomonadati</taxon>
        <taxon>Bacteroidota</taxon>
        <taxon>Cytophagia</taxon>
        <taxon>Cytophagales</taxon>
        <taxon>Hymenobacteraceae</taxon>
        <taxon>Hymenobacter</taxon>
    </lineage>
</organism>
<evidence type="ECO:0000256" key="1">
    <source>
        <dbReference type="SAM" id="SignalP"/>
    </source>
</evidence>
<dbReference type="Proteomes" id="UP000830401">
    <property type="component" value="Chromosome"/>
</dbReference>
<proteinExistence type="predicted"/>